<dbReference type="InterPro" id="IPR003421">
    <property type="entry name" value="Opine_DH"/>
</dbReference>
<evidence type="ECO:0000256" key="4">
    <source>
        <dbReference type="ARBA" id="ARBA00048793"/>
    </source>
</evidence>
<name>A0A9Q8YDS4_ENSAD</name>
<reference evidence="7" key="1">
    <citation type="submission" date="2022-06" db="EMBL/GenBank/DDBJ databases">
        <title>Physiological and biochemical characterization and genomic elucidation of a strain of the genus Ensifer adhaerens M8 that combines arsenic oxidation and chromium reduction.</title>
        <authorList>
            <person name="Li X."/>
            <person name="Yu c."/>
        </authorList>
    </citation>
    <scope>NUCLEOTIDE SEQUENCE</scope>
    <source>
        <strain evidence="7">M8</strain>
        <plasmid evidence="7">pA</plasmid>
    </source>
</reference>
<dbReference type="InterPro" id="IPR013332">
    <property type="entry name" value="KPR_N"/>
</dbReference>
<protein>
    <recommendedName>
        <fullName evidence="2">2-dehydropantoate 2-reductase</fullName>
    </recommendedName>
</protein>
<accession>A0A9Q8YDS4</accession>
<evidence type="ECO:0000259" key="6">
    <source>
        <dbReference type="Pfam" id="PF02558"/>
    </source>
</evidence>
<dbReference type="Gene3D" id="3.40.50.720">
    <property type="entry name" value="NAD(P)-binding Rossmann-like Domain"/>
    <property type="match status" value="1"/>
</dbReference>
<evidence type="ECO:0000313" key="8">
    <source>
        <dbReference type="Proteomes" id="UP001055460"/>
    </source>
</evidence>
<evidence type="ECO:0000256" key="1">
    <source>
        <dbReference type="ARBA" id="ARBA00004994"/>
    </source>
</evidence>
<feature type="domain" description="Opine dehydrogenase" evidence="5">
    <location>
        <begin position="181"/>
        <end position="323"/>
    </location>
</feature>
<dbReference type="RefSeq" id="WP_176960305.1">
    <property type="nucleotide sequence ID" value="NZ_CAXURO020000002.1"/>
</dbReference>
<dbReference type="Pfam" id="PF02558">
    <property type="entry name" value="ApbA"/>
    <property type="match status" value="1"/>
</dbReference>
<sequence length="369" mass="39105">MRVGIAGAGSIAFGTAALLEKLGHKATLWSPSGTGTVALAEGGRLTAEGAIEGTFLPAVAKRAEDLVHDTDAILIALPAYGHRFVLDAIAPHLTAGQVVIFSSHTSFGALYLSSLLAARGITLPIVAWGTTIVSGRKLGPALVQVNTIRKQVDLATVPASESARGHAVCTALFGEHFVDRGSLLAIALSNLNPQNHLGIALGNMSRMERGETWVQAQNVTPNIGRLLETLDLERLAVAEKLQLKVRDIFQHFHLSFHVPVSTISQMNQEMHEAGHNGTGPATADSRYVTEDVPFGLVVTAQLARLAGCPADLHEAGIRIFSAMYGRDFEGENDLLPELGLERLDLEGLDALCRTGFPPVAAADRAEGRA</sequence>
<evidence type="ECO:0000259" key="5">
    <source>
        <dbReference type="Pfam" id="PF02317"/>
    </source>
</evidence>
<dbReference type="PANTHER" id="PTHR38015">
    <property type="entry name" value="BLR6086 PROTEIN"/>
    <property type="match status" value="1"/>
</dbReference>
<geneLocation type="plasmid" evidence="7 8">
    <name>pA</name>
</geneLocation>
<evidence type="ECO:0000256" key="3">
    <source>
        <dbReference type="ARBA" id="ARBA00022655"/>
    </source>
</evidence>
<dbReference type="Pfam" id="PF02317">
    <property type="entry name" value="Octopine_DH"/>
    <property type="match status" value="1"/>
</dbReference>
<proteinExistence type="predicted"/>
<dbReference type="GO" id="GO:0008677">
    <property type="term" value="F:2-dehydropantoate 2-reductase activity"/>
    <property type="evidence" value="ECO:0007669"/>
    <property type="project" value="UniProtKB-EC"/>
</dbReference>
<dbReference type="SUPFAM" id="SSF48179">
    <property type="entry name" value="6-phosphogluconate dehydrogenase C-terminal domain-like"/>
    <property type="match status" value="1"/>
</dbReference>
<keyword evidence="3" id="KW-0566">Pantothenate biosynthesis</keyword>
<evidence type="ECO:0000313" key="7">
    <source>
        <dbReference type="EMBL" id="USJ25799.1"/>
    </source>
</evidence>
<organism evidence="7 8">
    <name type="scientific">Ensifer adhaerens</name>
    <name type="common">Sinorhizobium morelense</name>
    <dbReference type="NCBI Taxonomy" id="106592"/>
    <lineage>
        <taxon>Bacteria</taxon>
        <taxon>Pseudomonadati</taxon>
        <taxon>Pseudomonadota</taxon>
        <taxon>Alphaproteobacteria</taxon>
        <taxon>Hyphomicrobiales</taxon>
        <taxon>Rhizobiaceae</taxon>
        <taxon>Sinorhizobium/Ensifer group</taxon>
        <taxon>Ensifer</taxon>
    </lineage>
</organism>
<dbReference type="AlphaFoldDB" id="A0A9Q8YDS4"/>
<dbReference type="InterPro" id="IPR013328">
    <property type="entry name" value="6PGD_dom2"/>
</dbReference>
<comment type="catalytic activity">
    <reaction evidence="4">
        <text>(R)-pantoate + NADP(+) = 2-dehydropantoate + NADPH + H(+)</text>
        <dbReference type="Rhea" id="RHEA:16233"/>
        <dbReference type="ChEBI" id="CHEBI:11561"/>
        <dbReference type="ChEBI" id="CHEBI:15378"/>
        <dbReference type="ChEBI" id="CHEBI:15980"/>
        <dbReference type="ChEBI" id="CHEBI:57783"/>
        <dbReference type="ChEBI" id="CHEBI:58349"/>
        <dbReference type="EC" id="1.1.1.169"/>
    </reaction>
</comment>
<keyword evidence="7" id="KW-0614">Plasmid</keyword>
<dbReference type="InterPro" id="IPR051729">
    <property type="entry name" value="Opine/Lysopine_DH"/>
</dbReference>
<dbReference type="SUPFAM" id="SSF51735">
    <property type="entry name" value="NAD(P)-binding Rossmann-fold domains"/>
    <property type="match status" value="1"/>
</dbReference>
<dbReference type="EMBL" id="CP098808">
    <property type="protein sequence ID" value="USJ25799.1"/>
    <property type="molecule type" value="Genomic_DNA"/>
</dbReference>
<dbReference type="Gene3D" id="1.10.1040.10">
    <property type="entry name" value="N-(1-d-carboxylethyl)-l-norvaline Dehydrogenase, domain 2"/>
    <property type="match status" value="1"/>
</dbReference>
<dbReference type="Proteomes" id="UP001055460">
    <property type="component" value="Plasmid pA"/>
</dbReference>
<comment type="pathway">
    <text evidence="1">Cofactor biosynthesis; (R)-pantothenate biosynthesis; (R)-pantoate from 3-methyl-2-oxobutanoate: step 2/2.</text>
</comment>
<feature type="domain" description="Ketopantoate reductase N-terminal" evidence="6">
    <location>
        <begin position="3"/>
        <end position="101"/>
    </location>
</feature>
<dbReference type="PANTHER" id="PTHR38015:SF1">
    <property type="entry name" value="OPINE DEHYDROGENASE DOMAIN-CONTAINING PROTEIN"/>
    <property type="match status" value="1"/>
</dbReference>
<gene>
    <name evidence="7" type="ORF">NE863_25385</name>
</gene>
<dbReference type="InterPro" id="IPR008927">
    <property type="entry name" value="6-PGluconate_DH-like_C_sf"/>
</dbReference>
<evidence type="ECO:0000256" key="2">
    <source>
        <dbReference type="ARBA" id="ARBA00019465"/>
    </source>
</evidence>
<dbReference type="GO" id="GO:0015940">
    <property type="term" value="P:pantothenate biosynthetic process"/>
    <property type="evidence" value="ECO:0007669"/>
    <property type="project" value="UniProtKB-KW"/>
</dbReference>
<dbReference type="InterPro" id="IPR036291">
    <property type="entry name" value="NAD(P)-bd_dom_sf"/>
</dbReference>